<evidence type="ECO:0000313" key="5">
    <source>
        <dbReference type="EMBL" id="AXH38019.1"/>
    </source>
</evidence>
<evidence type="ECO:0000256" key="1">
    <source>
        <dbReference type="ARBA" id="ARBA00009831"/>
    </source>
</evidence>
<name>A0A345K580_PHYAT</name>
<dbReference type="Gene3D" id="3.30.412.10">
    <property type="entry name" value="Proaerolysin, chain A, domain 2"/>
    <property type="match status" value="2"/>
</dbReference>
<dbReference type="AlphaFoldDB" id="A0A345K580"/>
<protein>
    <submittedName>
        <fullName evidence="5">Physalysin</fullName>
    </submittedName>
</protein>
<dbReference type="PRINTS" id="PR00754">
    <property type="entry name" value="AEROLYSIN"/>
</dbReference>
<dbReference type="InterPro" id="IPR053280">
    <property type="entry name" value="Aerolysin-like_pore-former"/>
</dbReference>
<organism evidence="5">
    <name type="scientific">Physella acuta</name>
    <name type="common">Acute bladder snail</name>
    <name type="synonym">Physa acuta</name>
    <dbReference type="NCBI Taxonomy" id="109671"/>
    <lineage>
        <taxon>Eukaryota</taxon>
        <taxon>Metazoa</taxon>
        <taxon>Spiralia</taxon>
        <taxon>Lophotrochozoa</taxon>
        <taxon>Mollusca</taxon>
        <taxon>Gastropoda</taxon>
        <taxon>Heterobranchia</taxon>
        <taxon>Euthyneura</taxon>
        <taxon>Panpulmonata</taxon>
        <taxon>Hygrophila</taxon>
        <taxon>Lymnaeoidea</taxon>
        <taxon>Physidae</taxon>
        <taxon>Physella</taxon>
    </lineage>
</organism>
<dbReference type="PANTHER" id="PTHR34007">
    <property type="entry name" value="AEROLYSIN-LIKE PROTEIN-RELATED"/>
    <property type="match status" value="1"/>
</dbReference>
<keyword evidence="2" id="KW-1015">Disulfide bond</keyword>
<dbReference type="InterPro" id="IPR055267">
    <property type="entry name" value="Aerolysin-like_C"/>
</dbReference>
<evidence type="ECO:0000256" key="3">
    <source>
        <dbReference type="SAM" id="SignalP"/>
    </source>
</evidence>
<comment type="similarity">
    <text evidence="1">Belongs to the aerolysin family.</text>
</comment>
<dbReference type="PANTHER" id="PTHR34007:SF1">
    <property type="entry name" value="AEROLYSIN-LIKE PROTEIN-RELATED"/>
    <property type="match status" value="1"/>
</dbReference>
<keyword evidence="3" id="KW-0732">Signal</keyword>
<dbReference type="InterPro" id="IPR005830">
    <property type="entry name" value="Aerolysn"/>
</dbReference>
<evidence type="ECO:0000256" key="2">
    <source>
        <dbReference type="ARBA" id="ARBA00023157"/>
    </source>
</evidence>
<dbReference type="GO" id="GO:0005576">
    <property type="term" value="C:extracellular region"/>
    <property type="evidence" value="ECO:0007669"/>
    <property type="project" value="InterPro"/>
</dbReference>
<feature type="chain" id="PRO_5016781835" evidence="3">
    <location>
        <begin position="20"/>
        <end position="578"/>
    </location>
</feature>
<dbReference type="EMBL" id="MF978288">
    <property type="protein sequence ID" value="AXH38019.1"/>
    <property type="molecule type" value="mRNA"/>
</dbReference>
<dbReference type="SUPFAM" id="SSF56973">
    <property type="entry name" value="Aerolisin/ETX pore-forming domain"/>
    <property type="match status" value="1"/>
</dbReference>
<reference evidence="5" key="1">
    <citation type="journal article" date="2018" name="Mol. Immunol.">
        <title>Comparative immunological study of the snail Physella acuta (Hygrophila, Pulmonata) reveals shared and unique aspects of gastropod immunobiology.</title>
        <authorList>
            <person name="Schultz J.H."/>
            <person name="Bu L."/>
            <person name="Adema C.M."/>
        </authorList>
    </citation>
    <scope>NUCLEOTIDE SEQUENCE</scope>
    <source>
        <strain evidence="5">A</strain>
    </source>
</reference>
<evidence type="ECO:0000259" key="4">
    <source>
        <dbReference type="SMART" id="SM00999"/>
    </source>
</evidence>
<accession>A0A345K580</accession>
<dbReference type="CDD" id="cd20219">
    <property type="entry name" value="PFM_physalysin-1-like"/>
    <property type="match status" value="1"/>
</dbReference>
<feature type="domain" description="Aerolysin-like C-terminal" evidence="4">
    <location>
        <begin position="194"/>
        <end position="541"/>
    </location>
</feature>
<sequence length="578" mass="65870">MILAVTVALLALVVYRADAACSRSNWWSSFDRQGLSTCKDGNDFITGFYRNDRSSWNDDSLELLEEAECCSRNWPWSNSKTQIVYADWWLAFDRDNTWAHCPAGYFLHGLYRSGNNKGQLFNIEEGRCAKPADHPPYHGHCYDHDIGLCFDNKGLCKCNNDYYVAGIYRGTCDKLFCLEKLRCCKTAGGPEGLDELYKVKTRIMDTTMSDMSYLAHYLGYGWCSGCRGAYVGEDFRRHGDTWHADKSGRCEGFMNDRRLSIAYSDWSFAIKDIKFGTPVLQELTPETIDSGPVYNNDPHDSVKTVKRSETSVRSVTHTKTSSWKESHEGGFQINYTPPSATGGPGGSVHYTFNYETTTSTSDSTNNQQTKTFELTESKTLKPYTAVKWNLMMFKTRRSVTYTATVLVKFSTELQGFLRWGGKANSIDTNYHFQHRFSGARPTFNYRFGDAGTPFYTALKRQSETNSQPWLWNDLRNAYPYAQNLINDLCNENRYVFTVNGRFDDVIGTHTEFRWDAIPNRQKKRSADRGEDVPGVIYQNSTHVAKALPNDVPLVKLEPPKVDIEAYNQTHLEKLQLSG</sequence>
<proteinExistence type="evidence at transcript level"/>
<feature type="signal peptide" evidence="3">
    <location>
        <begin position="1"/>
        <end position="19"/>
    </location>
</feature>
<dbReference type="SMART" id="SM00999">
    <property type="entry name" value="Aerolysin"/>
    <property type="match status" value="1"/>
</dbReference>
<dbReference type="Pfam" id="PF01117">
    <property type="entry name" value="Aerolysin"/>
    <property type="match status" value="1"/>
</dbReference>